<organism evidence="1 2">
    <name type="scientific">Caerostris extrusa</name>
    <name type="common">Bark spider</name>
    <name type="synonym">Caerostris bankana</name>
    <dbReference type="NCBI Taxonomy" id="172846"/>
    <lineage>
        <taxon>Eukaryota</taxon>
        <taxon>Metazoa</taxon>
        <taxon>Ecdysozoa</taxon>
        <taxon>Arthropoda</taxon>
        <taxon>Chelicerata</taxon>
        <taxon>Arachnida</taxon>
        <taxon>Araneae</taxon>
        <taxon>Araneomorphae</taxon>
        <taxon>Entelegynae</taxon>
        <taxon>Araneoidea</taxon>
        <taxon>Araneidae</taxon>
        <taxon>Caerostris</taxon>
    </lineage>
</organism>
<proteinExistence type="predicted"/>
<keyword evidence="2" id="KW-1185">Reference proteome</keyword>
<dbReference type="Proteomes" id="UP001054945">
    <property type="component" value="Unassembled WGS sequence"/>
</dbReference>
<evidence type="ECO:0000313" key="1">
    <source>
        <dbReference type="EMBL" id="GIX99189.1"/>
    </source>
</evidence>
<sequence length="115" mass="12602">MEGYKGTQRNTLPPGEVSARDSWRGYLELLRESLSVGQLADIYPSRLFMHLFDVISKGYWNSLNDDHLPDIGIRACNPDAAAVIVISVEGAEAARSDAFGYTSGFCHLLMGLVVP</sequence>
<accession>A0AAV4PQ19</accession>
<evidence type="ECO:0000313" key="2">
    <source>
        <dbReference type="Proteomes" id="UP001054945"/>
    </source>
</evidence>
<gene>
    <name evidence="1" type="ORF">CEXT_542711</name>
</gene>
<comment type="caution">
    <text evidence="1">The sequence shown here is derived from an EMBL/GenBank/DDBJ whole genome shotgun (WGS) entry which is preliminary data.</text>
</comment>
<name>A0AAV4PQ19_CAEEX</name>
<dbReference type="EMBL" id="BPLR01005012">
    <property type="protein sequence ID" value="GIX99189.1"/>
    <property type="molecule type" value="Genomic_DNA"/>
</dbReference>
<protein>
    <submittedName>
        <fullName evidence="1">Uncharacterized protein</fullName>
    </submittedName>
</protein>
<dbReference type="AlphaFoldDB" id="A0AAV4PQ19"/>
<reference evidence="1 2" key="1">
    <citation type="submission" date="2021-06" db="EMBL/GenBank/DDBJ databases">
        <title>Caerostris extrusa draft genome.</title>
        <authorList>
            <person name="Kono N."/>
            <person name="Arakawa K."/>
        </authorList>
    </citation>
    <scope>NUCLEOTIDE SEQUENCE [LARGE SCALE GENOMIC DNA]</scope>
</reference>